<evidence type="ECO:0000313" key="4">
    <source>
        <dbReference type="EMBL" id="GGX47615.1"/>
    </source>
</evidence>
<gene>
    <name evidence="4" type="ORF">GCM10010946_27630</name>
</gene>
<dbReference type="CDD" id="cd01949">
    <property type="entry name" value="GGDEF"/>
    <property type="match status" value="1"/>
</dbReference>
<proteinExistence type="predicted"/>
<dbReference type="NCBIfam" id="TIGR00254">
    <property type="entry name" value="GGDEF"/>
    <property type="match status" value="1"/>
</dbReference>
<accession>A0ABQ2Y2L6</accession>
<name>A0ABQ2Y2L6_9BURK</name>
<evidence type="ECO:0000259" key="3">
    <source>
        <dbReference type="PROSITE" id="PS50887"/>
    </source>
</evidence>
<protein>
    <recommendedName>
        <fullName evidence="1">diguanylate cyclase</fullName>
        <ecNumber evidence="1">2.7.7.65</ecNumber>
    </recommendedName>
</protein>
<sequence length="346" mass="39320">MESIIQYLVEMTAHRDHELLNMSVASSLRAITEAEAVRVWECNSSHHGVLLRERVMIGADGTCTAPEGQAARWRAVTDFQDLYKGLEAGLQVITGKDPPCCLWLPVSVKGRVHTCFELHLCTPLPPASLDVIRGILLIYQNYQSLLNDSEHDTLTGLLNRKTFDDHFTKVLRADWSDPGYALQQPQACQRRASPEAPLHDWLAIIDIDHFKQVNDHYGHLYGDEVLILIANLLRTSFRPDDRLFRFGGEEFVVLLRQVSSEDAHRIFERFRSNVEAQQFPQVGRVTVSTGYAHIDLQEAPVAIMGRADQALYHAKTHGRNRVCHYDQLLQRGEVRHESANDTAEFF</sequence>
<evidence type="ECO:0000313" key="5">
    <source>
        <dbReference type="Proteomes" id="UP000653343"/>
    </source>
</evidence>
<organism evidence="4 5">
    <name type="scientific">Undibacterium squillarum</name>
    <dbReference type="NCBI Taxonomy" id="1131567"/>
    <lineage>
        <taxon>Bacteria</taxon>
        <taxon>Pseudomonadati</taxon>
        <taxon>Pseudomonadota</taxon>
        <taxon>Betaproteobacteria</taxon>
        <taxon>Burkholderiales</taxon>
        <taxon>Oxalobacteraceae</taxon>
        <taxon>Undibacterium</taxon>
    </lineage>
</organism>
<feature type="domain" description="GGDEF" evidence="3">
    <location>
        <begin position="198"/>
        <end position="327"/>
    </location>
</feature>
<dbReference type="Proteomes" id="UP000653343">
    <property type="component" value="Unassembled WGS sequence"/>
</dbReference>
<reference evidence="5" key="1">
    <citation type="journal article" date="2019" name="Int. J. Syst. Evol. Microbiol.">
        <title>The Global Catalogue of Microorganisms (GCM) 10K type strain sequencing project: providing services to taxonomists for standard genome sequencing and annotation.</title>
        <authorList>
            <consortium name="The Broad Institute Genomics Platform"/>
            <consortium name="The Broad Institute Genome Sequencing Center for Infectious Disease"/>
            <person name="Wu L."/>
            <person name="Ma J."/>
        </authorList>
    </citation>
    <scope>NUCLEOTIDE SEQUENCE [LARGE SCALE GENOMIC DNA]</scope>
    <source>
        <strain evidence="5">KCTC 23917</strain>
    </source>
</reference>
<keyword evidence="5" id="KW-1185">Reference proteome</keyword>
<comment type="caution">
    <text evidence="4">The sequence shown here is derived from an EMBL/GenBank/DDBJ whole genome shotgun (WGS) entry which is preliminary data.</text>
</comment>
<dbReference type="InterPro" id="IPR000160">
    <property type="entry name" value="GGDEF_dom"/>
</dbReference>
<dbReference type="EMBL" id="BMYU01000007">
    <property type="protein sequence ID" value="GGX47615.1"/>
    <property type="molecule type" value="Genomic_DNA"/>
</dbReference>
<dbReference type="PANTHER" id="PTHR45138">
    <property type="entry name" value="REGULATORY COMPONENTS OF SENSORY TRANSDUCTION SYSTEM"/>
    <property type="match status" value="1"/>
</dbReference>
<dbReference type="PANTHER" id="PTHR45138:SF9">
    <property type="entry name" value="DIGUANYLATE CYCLASE DGCM-RELATED"/>
    <property type="match status" value="1"/>
</dbReference>
<comment type="catalytic activity">
    <reaction evidence="2">
        <text>2 GTP = 3',3'-c-di-GMP + 2 diphosphate</text>
        <dbReference type="Rhea" id="RHEA:24898"/>
        <dbReference type="ChEBI" id="CHEBI:33019"/>
        <dbReference type="ChEBI" id="CHEBI:37565"/>
        <dbReference type="ChEBI" id="CHEBI:58805"/>
        <dbReference type="EC" id="2.7.7.65"/>
    </reaction>
</comment>
<dbReference type="SUPFAM" id="SSF55073">
    <property type="entry name" value="Nucleotide cyclase"/>
    <property type="match status" value="1"/>
</dbReference>
<dbReference type="Pfam" id="PF00990">
    <property type="entry name" value="GGDEF"/>
    <property type="match status" value="1"/>
</dbReference>
<dbReference type="PROSITE" id="PS50887">
    <property type="entry name" value="GGDEF"/>
    <property type="match status" value="1"/>
</dbReference>
<dbReference type="InterPro" id="IPR043128">
    <property type="entry name" value="Rev_trsase/Diguanyl_cyclase"/>
</dbReference>
<evidence type="ECO:0000256" key="1">
    <source>
        <dbReference type="ARBA" id="ARBA00012528"/>
    </source>
</evidence>
<dbReference type="InterPro" id="IPR029787">
    <property type="entry name" value="Nucleotide_cyclase"/>
</dbReference>
<dbReference type="SMART" id="SM00267">
    <property type="entry name" value="GGDEF"/>
    <property type="match status" value="1"/>
</dbReference>
<dbReference type="EC" id="2.7.7.65" evidence="1"/>
<dbReference type="Gene3D" id="3.30.70.270">
    <property type="match status" value="1"/>
</dbReference>
<evidence type="ECO:0000256" key="2">
    <source>
        <dbReference type="ARBA" id="ARBA00034247"/>
    </source>
</evidence>
<dbReference type="InterPro" id="IPR050469">
    <property type="entry name" value="Diguanylate_Cyclase"/>
</dbReference>